<evidence type="ECO:0000256" key="1">
    <source>
        <dbReference type="SAM" id="MobiDB-lite"/>
    </source>
</evidence>
<evidence type="ECO:0000313" key="3">
    <source>
        <dbReference type="EMBL" id="PAA57774.1"/>
    </source>
</evidence>
<evidence type="ECO:0000313" key="4">
    <source>
        <dbReference type="Proteomes" id="UP000215902"/>
    </source>
</evidence>
<dbReference type="InterPro" id="IPR001584">
    <property type="entry name" value="Integrase_cat-core"/>
</dbReference>
<dbReference type="InterPro" id="IPR012337">
    <property type="entry name" value="RNaseH-like_sf"/>
</dbReference>
<dbReference type="InterPro" id="IPR041588">
    <property type="entry name" value="Integrase_H2C2"/>
</dbReference>
<dbReference type="Proteomes" id="UP000215902">
    <property type="component" value="Unassembled WGS sequence"/>
</dbReference>
<keyword evidence="4" id="KW-1185">Reference proteome</keyword>
<dbReference type="Pfam" id="PF17921">
    <property type="entry name" value="Integrase_H2C2"/>
    <property type="match status" value="1"/>
</dbReference>
<comment type="caution">
    <text evidence="3">The sequence shown here is derived from an EMBL/GenBank/DDBJ whole genome shotgun (WGS) entry which is preliminary data.</text>
</comment>
<sequence>MSDNKPKIYVPYSFRQAILNELHDNPLAGHLSAAKTIARVEQYYFWPTMYGDIKQYCNNCHSCAASKTGRRQKPQLQSIPKSTTMDCLSIDITGPLPPSCLQGIAYTYILTALDIFSKFAIAIPIPDITAQTVAMSFFNEIICKYGTPKNLTSDNGSQFTSQLFQQVVRILNITQIYTSTYNPKNLTSDNGSQFTSQLFQQVVRILNITQIYTSTYNPKANMVERFHRNLHEMITHFAHQQPEDWIIYLQSVTMAYNSAIHRSTDNTPFFLMFGRDFQPPNLLAQQLLPSQYVEVPTSIQKFVTQLHLAWKIAKHNIDNQVALTTGNDARSTTLTAGDIVYLHYPPQQTHKHAQKYKGPYRVVQLTSPTTARLANVQDPHQHQFYVHIHRLKKINTDTATFLPTLDNADRTRSTNRHIATKHEETQTTDVSQPHGYNLRPR</sequence>
<dbReference type="FunFam" id="3.30.420.10:FF:000032">
    <property type="entry name" value="Retrovirus-related Pol polyprotein from transposon 297-like Protein"/>
    <property type="match status" value="2"/>
</dbReference>
<gene>
    <name evidence="3" type="ORF">BOX15_Mlig000126g2</name>
</gene>
<dbReference type="GO" id="GO:0015074">
    <property type="term" value="P:DNA integration"/>
    <property type="evidence" value="ECO:0007669"/>
    <property type="project" value="InterPro"/>
</dbReference>
<accession>A0A267EA52</accession>
<dbReference type="AlphaFoldDB" id="A0A267EA52"/>
<dbReference type="GO" id="GO:0003676">
    <property type="term" value="F:nucleic acid binding"/>
    <property type="evidence" value="ECO:0007669"/>
    <property type="project" value="InterPro"/>
</dbReference>
<feature type="domain" description="Integrase catalytic" evidence="2">
    <location>
        <begin position="76"/>
        <end position="276"/>
    </location>
</feature>
<dbReference type="PANTHER" id="PTHR37984:SF15">
    <property type="entry name" value="INTEGRASE CATALYTIC DOMAIN-CONTAINING PROTEIN"/>
    <property type="match status" value="1"/>
</dbReference>
<proteinExistence type="predicted"/>
<dbReference type="FunFam" id="1.10.340.70:FF:000001">
    <property type="entry name" value="Retrovirus-related Pol polyprotein from transposon gypsy-like Protein"/>
    <property type="match status" value="1"/>
</dbReference>
<organism evidence="3 4">
    <name type="scientific">Macrostomum lignano</name>
    <dbReference type="NCBI Taxonomy" id="282301"/>
    <lineage>
        <taxon>Eukaryota</taxon>
        <taxon>Metazoa</taxon>
        <taxon>Spiralia</taxon>
        <taxon>Lophotrochozoa</taxon>
        <taxon>Platyhelminthes</taxon>
        <taxon>Rhabditophora</taxon>
        <taxon>Macrostomorpha</taxon>
        <taxon>Macrostomida</taxon>
        <taxon>Macrostomidae</taxon>
        <taxon>Macrostomum</taxon>
    </lineage>
</organism>
<dbReference type="STRING" id="282301.A0A267EA52"/>
<feature type="region of interest" description="Disordered" evidence="1">
    <location>
        <begin position="406"/>
        <end position="441"/>
    </location>
</feature>
<dbReference type="PROSITE" id="PS50994">
    <property type="entry name" value="INTEGRASE"/>
    <property type="match status" value="1"/>
</dbReference>
<reference evidence="3 4" key="1">
    <citation type="submission" date="2017-06" db="EMBL/GenBank/DDBJ databases">
        <title>A platform for efficient transgenesis in Macrostomum lignano, a flatworm model organism for stem cell research.</title>
        <authorList>
            <person name="Berezikov E."/>
        </authorList>
    </citation>
    <scope>NUCLEOTIDE SEQUENCE [LARGE SCALE GENOMIC DNA]</scope>
    <source>
        <strain evidence="3">DV1</strain>
        <tissue evidence="3">Whole organism</tissue>
    </source>
</reference>
<dbReference type="Gene3D" id="1.10.340.70">
    <property type="match status" value="1"/>
</dbReference>
<dbReference type="InterPro" id="IPR036397">
    <property type="entry name" value="RNaseH_sf"/>
</dbReference>
<dbReference type="Gene3D" id="3.30.420.10">
    <property type="entry name" value="Ribonuclease H-like superfamily/Ribonuclease H"/>
    <property type="match status" value="2"/>
</dbReference>
<evidence type="ECO:0000259" key="2">
    <source>
        <dbReference type="PROSITE" id="PS50994"/>
    </source>
</evidence>
<name>A0A267EA52_9PLAT</name>
<dbReference type="EMBL" id="NIVC01002447">
    <property type="protein sequence ID" value="PAA57774.1"/>
    <property type="molecule type" value="Genomic_DNA"/>
</dbReference>
<dbReference type="OrthoDB" id="5865975at2759"/>
<dbReference type="InterPro" id="IPR050951">
    <property type="entry name" value="Retrovirus_Pol_polyprotein"/>
</dbReference>
<dbReference type="Pfam" id="PF00665">
    <property type="entry name" value="rve"/>
    <property type="match status" value="1"/>
</dbReference>
<dbReference type="PANTHER" id="PTHR37984">
    <property type="entry name" value="PROTEIN CBG26694"/>
    <property type="match status" value="1"/>
</dbReference>
<dbReference type="SUPFAM" id="SSF53098">
    <property type="entry name" value="Ribonuclease H-like"/>
    <property type="match status" value="2"/>
</dbReference>
<protein>
    <recommendedName>
        <fullName evidence="2">Integrase catalytic domain-containing protein</fullName>
    </recommendedName>
</protein>